<evidence type="ECO:0000313" key="3">
    <source>
        <dbReference type="Proteomes" id="UP000031521"/>
    </source>
</evidence>
<dbReference type="Proteomes" id="UP000031521">
    <property type="component" value="Chromosome"/>
</dbReference>
<dbReference type="EMBL" id="CP004393">
    <property type="protein sequence ID" value="AJE44823.1"/>
    <property type="molecule type" value="Genomic_DNA"/>
</dbReference>
<feature type="coiled-coil region" evidence="1">
    <location>
        <begin position="93"/>
        <end position="130"/>
    </location>
</feature>
<dbReference type="KEGG" id="cid:P73_0108"/>
<protein>
    <recommendedName>
        <fullName evidence="4">Magnesium transporter MgtE intracellular domain-containing protein</fullName>
    </recommendedName>
</protein>
<keyword evidence="1" id="KW-0175">Coiled coil</keyword>
<dbReference type="OrthoDB" id="9791432at2"/>
<name>A0A0B5DMF5_9RHOB</name>
<dbReference type="STRING" id="1208324.P73_0108"/>
<dbReference type="AlphaFoldDB" id="A0A0B5DMF5"/>
<proteinExistence type="predicted"/>
<reference evidence="2 3" key="1">
    <citation type="journal article" date="2014" name="Int. J. Syst. Evol. Microbiol.">
        <title>Celeribacter indicus sp. nov., a polycyclic aromatic hydrocarbon-degrading bacterium from deep-sea sediment and reclassification of Huaishuia halophila as Celeribacter halophilus comb. nov.</title>
        <authorList>
            <person name="Lai Q."/>
            <person name="Cao J."/>
            <person name="Yuan J."/>
            <person name="Li F."/>
            <person name="Shao Z."/>
        </authorList>
    </citation>
    <scope>NUCLEOTIDE SEQUENCE [LARGE SCALE GENOMIC DNA]</scope>
    <source>
        <strain evidence="2">P73</strain>
    </source>
</reference>
<sequence length="200" mass="21289">MTAAKSKRQRRAGRGALWMIALIFVLSAAVRLASGTGAAIARELSDLSQGTLDDAPASENFCRSDEETGTLVRALVSREKEVREKELMIAQKMKAVELGKAEVLENLAALEEAEQRLAATMTRSQTAAEDDLSKLTAVYEAMKPKEAAALFEAMSPEFAAGFLGRMRSDAAGAILAGLTPETAYTVSVILAGRNAAAPRE</sequence>
<organism evidence="2 3">
    <name type="scientific">Celeribacter indicus</name>
    <dbReference type="NCBI Taxonomy" id="1208324"/>
    <lineage>
        <taxon>Bacteria</taxon>
        <taxon>Pseudomonadati</taxon>
        <taxon>Pseudomonadota</taxon>
        <taxon>Alphaproteobacteria</taxon>
        <taxon>Rhodobacterales</taxon>
        <taxon>Roseobacteraceae</taxon>
        <taxon>Celeribacter</taxon>
    </lineage>
</organism>
<gene>
    <name evidence="2" type="ORF">P73_0108</name>
</gene>
<evidence type="ECO:0000313" key="2">
    <source>
        <dbReference type="EMBL" id="AJE44823.1"/>
    </source>
</evidence>
<evidence type="ECO:0008006" key="4">
    <source>
        <dbReference type="Google" id="ProtNLM"/>
    </source>
</evidence>
<accession>A0A0B5DMF5</accession>
<dbReference type="RefSeq" id="WP_043868000.1">
    <property type="nucleotide sequence ID" value="NZ_CP004393.1"/>
</dbReference>
<dbReference type="SUPFAM" id="SSF158791">
    <property type="entry name" value="MgtE N-terminal domain-like"/>
    <property type="match status" value="1"/>
</dbReference>
<evidence type="ECO:0000256" key="1">
    <source>
        <dbReference type="SAM" id="Coils"/>
    </source>
</evidence>
<keyword evidence="3" id="KW-1185">Reference proteome</keyword>
<dbReference type="HOGENOM" id="CLU_126536_0_0_5"/>